<gene>
    <name evidence="1" type="ORF">PCYB_007080</name>
</gene>
<keyword evidence="2" id="KW-1185">Reference proteome</keyword>
<dbReference type="AlphaFoldDB" id="K6V0U4"/>
<dbReference type="RefSeq" id="XP_004228177.1">
    <property type="nucleotide sequence ID" value="XM_004228129.1"/>
</dbReference>
<organism evidence="1 2">
    <name type="scientific">Plasmodium cynomolgi (strain B)</name>
    <dbReference type="NCBI Taxonomy" id="1120755"/>
    <lineage>
        <taxon>Eukaryota</taxon>
        <taxon>Sar</taxon>
        <taxon>Alveolata</taxon>
        <taxon>Apicomplexa</taxon>
        <taxon>Aconoidasida</taxon>
        <taxon>Haemosporida</taxon>
        <taxon>Plasmodiidae</taxon>
        <taxon>Plasmodium</taxon>
        <taxon>Plasmodium (Plasmodium)</taxon>
    </lineage>
</organism>
<reference evidence="1 2" key="1">
    <citation type="journal article" date="2012" name="Nat. Genet.">
        <title>Plasmodium cynomolgi genome sequences provide insight into Plasmodium vivax and the monkey malaria clade.</title>
        <authorList>
            <person name="Tachibana S."/>
            <person name="Sullivan S.A."/>
            <person name="Kawai S."/>
            <person name="Nakamura S."/>
            <person name="Kim H.R."/>
            <person name="Goto N."/>
            <person name="Arisue N."/>
            <person name="Palacpac N.M.Q."/>
            <person name="Honma H."/>
            <person name="Yagi M."/>
            <person name="Tougan T."/>
            <person name="Katakai Y."/>
            <person name="Kaneko O."/>
            <person name="Mita T."/>
            <person name="Kita K."/>
            <person name="Yasutomi Y."/>
            <person name="Sutton P.L."/>
            <person name="Shakhbatyan R."/>
            <person name="Horii T."/>
            <person name="Yasunaga T."/>
            <person name="Barnwell J.W."/>
            <person name="Escalante A.A."/>
            <person name="Carlton J.M."/>
            <person name="Tanabe K."/>
        </authorList>
    </citation>
    <scope>NUCLEOTIDE SEQUENCE [LARGE SCALE GENOMIC DNA]</scope>
    <source>
        <strain evidence="1 2">B</strain>
    </source>
</reference>
<protein>
    <submittedName>
        <fullName evidence="1">CYIR protein</fullName>
    </submittedName>
</protein>
<dbReference type="GeneID" id="14696501"/>
<dbReference type="KEGG" id="pcy:PCYB_007080"/>
<dbReference type="PhylomeDB" id="K6V0U4"/>
<name>K6V0U4_PLACD</name>
<accession>K6V0U4</accession>
<dbReference type="OrthoDB" id="389092at2759"/>
<evidence type="ECO:0000313" key="2">
    <source>
        <dbReference type="Proteomes" id="UP000006319"/>
    </source>
</evidence>
<dbReference type="Proteomes" id="UP000006319">
    <property type="component" value="Unassembled WGS sequence"/>
</dbReference>
<proteinExistence type="predicted"/>
<sequence length="303" mass="35740">MTPKPDDMNSIHPIFEKLATFFTGDHAYTYIGEVPSCIYVNYWLNNKLRDLYFFDRKYEFNVFKDFSNQFSKARDGVLNSCNSNMKYYDNDKWNRIKFLYELYDIFEEIISLNKDNTVLQCDKIILLRILFNKFINNYDGKDYELMVKLIKFKELLLKKVLEFNGYCKNEINNFQSPLKYLQKKEQESEEAARTQAKIERTQQRQVVEQEQAKQQAEISLSGVEILGGIATVKEQKENLKIVVENNVNHTDDSSLEISRGNVFIKYYQLLIIFIILKYNKNETIISLNMNIYSINSLLLSVPG</sequence>
<dbReference type="VEuPathDB" id="PlasmoDB:PCYB_007080"/>
<evidence type="ECO:0000313" key="1">
    <source>
        <dbReference type="EMBL" id="GAB69959.1"/>
    </source>
</evidence>
<dbReference type="EMBL" id="DF158269">
    <property type="protein sequence ID" value="GAB69959.1"/>
    <property type="molecule type" value="Genomic_DNA"/>
</dbReference>
<dbReference type="Pfam" id="PF05795">
    <property type="entry name" value="Plasmodium_Vir"/>
    <property type="match status" value="1"/>
</dbReference>
<dbReference type="InterPro" id="IPR008780">
    <property type="entry name" value="Plasmodium_Vir"/>
</dbReference>